<dbReference type="Proteomes" id="UP000652761">
    <property type="component" value="Unassembled WGS sequence"/>
</dbReference>
<organism evidence="2 3">
    <name type="scientific">Colocasia esculenta</name>
    <name type="common">Wild taro</name>
    <name type="synonym">Arum esculentum</name>
    <dbReference type="NCBI Taxonomy" id="4460"/>
    <lineage>
        <taxon>Eukaryota</taxon>
        <taxon>Viridiplantae</taxon>
        <taxon>Streptophyta</taxon>
        <taxon>Embryophyta</taxon>
        <taxon>Tracheophyta</taxon>
        <taxon>Spermatophyta</taxon>
        <taxon>Magnoliopsida</taxon>
        <taxon>Liliopsida</taxon>
        <taxon>Araceae</taxon>
        <taxon>Aroideae</taxon>
        <taxon>Colocasieae</taxon>
        <taxon>Colocasia</taxon>
    </lineage>
</organism>
<reference evidence="2" key="1">
    <citation type="submission" date="2017-07" db="EMBL/GenBank/DDBJ databases">
        <title>Taro Niue Genome Assembly and Annotation.</title>
        <authorList>
            <person name="Atibalentja N."/>
            <person name="Keating K."/>
            <person name="Fields C.J."/>
        </authorList>
    </citation>
    <scope>NUCLEOTIDE SEQUENCE</scope>
    <source>
        <strain evidence="2">Niue_2</strain>
        <tissue evidence="2">Leaf</tissue>
    </source>
</reference>
<feature type="region of interest" description="Disordered" evidence="1">
    <location>
        <begin position="124"/>
        <end position="147"/>
    </location>
</feature>
<gene>
    <name evidence="2" type="ORF">Taro_007850</name>
</gene>
<comment type="caution">
    <text evidence="2">The sequence shown here is derived from an EMBL/GenBank/DDBJ whole genome shotgun (WGS) entry which is preliminary data.</text>
</comment>
<keyword evidence="3" id="KW-1185">Reference proteome</keyword>
<protein>
    <submittedName>
        <fullName evidence="2">Uncharacterized protein</fullName>
    </submittedName>
</protein>
<feature type="region of interest" description="Disordered" evidence="1">
    <location>
        <begin position="1"/>
        <end position="26"/>
    </location>
</feature>
<proteinExistence type="predicted"/>
<name>A0A843TWK4_COLES</name>
<feature type="compositionally biased region" description="Basic and acidic residues" evidence="1">
    <location>
        <begin position="1"/>
        <end position="10"/>
    </location>
</feature>
<evidence type="ECO:0000313" key="2">
    <source>
        <dbReference type="EMBL" id="MQL75465.1"/>
    </source>
</evidence>
<accession>A0A843TWK4</accession>
<dbReference type="AlphaFoldDB" id="A0A843TWK4"/>
<evidence type="ECO:0000313" key="3">
    <source>
        <dbReference type="Proteomes" id="UP000652761"/>
    </source>
</evidence>
<dbReference type="EMBL" id="NMUH01000252">
    <property type="protein sequence ID" value="MQL75465.1"/>
    <property type="molecule type" value="Genomic_DNA"/>
</dbReference>
<sequence>MHVERREGATWRRPRQAGRAAGGGGATCGGDAGHGLAGRASEQLGGAHRWGARACRAWARAVLLCGRGRGAVRGRQVQRAGTASLGCALLLFLLLLYREKETAGAREKEKKREIEEGRKGYCAQEREREKWEKNHSKRERGEVCAKHRPELQKKGKCEDPGHEENL</sequence>
<evidence type="ECO:0000256" key="1">
    <source>
        <dbReference type="SAM" id="MobiDB-lite"/>
    </source>
</evidence>